<evidence type="ECO:0000256" key="7">
    <source>
        <dbReference type="SAM" id="SignalP"/>
    </source>
</evidence>
<dbReference type="Proteomes" id="UP000019149">
    <property type="component" value="Unassembled WGS sequence"/>
</dbReference>
<dbReference type="GO" id="GO:0005882">
    <property type="term" value="C:intermediate filament"/>
    <property type="evidence" value="ECO:0007669"/>
    <property type="project" value="UniProtKB-KW"/>
</dbReference>
<comment type="caution">
    <text evidence="10">The sequence shown here is derived from an EMBL/GenBank/DDBJ whole genome shotgun (WGS) entry which is preliminary data.</text>
</comment>
<dbReference type="SUPFAM" id="SSF74853">
    <property type="entry name" value="Lamin A/C globular tail domain"/>
    <property type="match status" value="1"/>
</dbReference>
<evidence type="ECO:0000313" key="10">
    <source>
        <dbReference type="EMBL" id="EUB62434.1"/>
    </source>
</evidence>
<comment type="subcellular location">
    <subcellularLocation>
        <location evidence="1">Nucleus</location>
    </subcellularLocation>
</comment>
<dbReference type="CTD" id="36338281"/>
<reference evidence="10 11" key="1">
    <citation type="journal article" date="2013" name="Nat. Genet.">
        <title>The genome of the hydatid tapeworm Echinococcus granulosus.</title>
        <authorList>
            <person name="Zheng H."/>
            <person name="Zhang W."/>
            <person name="Zhang L."/>
            <person name="Zhang Z."/>
            <person name="Li J."/>
            <person name="Lu G."/>
            <person name="Zhu Y."/>
            <person name="Wang Y."/>
            <person name="Huang Y."/>
            <person name="Liu J."/>
            <person name="Kang H."/>
            <person name="Chen J."/>
            <person name="Wang L."/>
            <person name="Chen A."/>
            <person name="Yu S."/>
            <person name="Gao Z."/>
            <person name="Jin L."/>
            <person name="Gu W."/>
            <person name="Wang Z."/>
            <person name="Zhao L."/>
            <person name="Shi B."/>
            <person name="Wen H."/>
            <person name="Lin R."/>
            <person name="Jones M.K."/>
            <person name="Brejova B."/>
            <person name="Vinar T."/>
            <person name="Zhao G."/>
            <person name="McManus D.P."/>
            <person name="Chen Z."/>
            <person name="Zhou Y."/>
            <person name="Wang S."/>
        </authorList>
    </citation>
    <scope>NUCLEOTIDE SEQUENCE [LARGE SCALE GENOMIC DNA]</scope>
</reference>
<feature type="region of interest" description="Disordered" evidence="6">
    <location>
        <begin position="93"/>
        <end position="142"/>
    </location>
</feature>
<dbReference type="GO" id="GO:0006998">
    <property type="term" value="P:nuclear envelope organization"/>
    <property type="evidence" value="ECO:0007669"/>
    <property type="project" value="TreeGrafter"/>
</dbReference>
<dbReference type="STRING" id="6210.W6V7L2"/>
<organism evidence="10 11">
    <name type="scientific">Echinococcus granulosus</name>
    <name type="common">Hydatid tapeworm</name>
    <dbReference type="NCBI Taxonomy" id="6210"/>
    <lineage>
        <taxon>Eukaryota</taxon>
        <taxon>Metazoa</taxon>
        <taxon>Spiralia</taxon>
        <taxon>Lophotrochozoa</taxon>
        <taxon>Platyhelminthes</taxon>
        <taxon>Cestoda</taxon>
        <taxon>Eucestoda</taxon>
        <taxon>Cyclophyllidea</taxon>
        <taxon>Taeniidae</taxon>
        <taxon>Echinococcus</taxon>
        <taxon>Echinococcus granulosus group</taxon>
    </lineage>
</organism>
<dbReference type="KEGG" id="egl:EGR_02566"/>
<dbReference type="Gene3D" id="2.60.40.1260">
    <property type="entry name" value="Lamin Tail domain"/>
    <property type="match status" value="1"/>
</dbReference>
<dbReference type="GO" id="GO:0031507">
    <property type="term" value="P:heterochromatin formation"/>
    <property type="evidence" value="ECO:0007669"/>
    <property type="project" value="TreeGrafter"/>
</dbReference>
<dbReference type="SUPFAM" id="SSF64593">
    <property type="entry name" value="Intermediate filament protein, coiled coil region"/>
    <property type="match status" value="2"/>
</dbReference>
<accession>W6V7L2</accession>
<dbReference type="GO" id="GO:0090435">
    <property type="term" value="P:protein localization to nuclear envelope"/>
    <property type="evidence" value="ECO:0007669"/>
    <property type="project" value="TreeGrafter"/>
</dbReference>
<keyword evidence="11" id="KW-1185">Reference proteome</keyword>
<evidence type="ECO:0000259" key="9">
    <source>
        <dbReference type="PROSITE" id="PS51842"/>
    </source>
</evidence>
<name>W6V7L2_ECHGR</name>
<dbReference type="InterPro" id="IPR039008">
    <property type="entry name" value="IF_rod_dom"/>
</dbReference>
<dbReference type="GO" id="GO:0005652">
    <property type="term" value="C:nuclear lamina"/>
    <property type="evidence" value="ECO:0007669"/>
    <property type="project" value="TreeGrafter"/>
</dbReference>
<dbReference type="PANTHER" id="PTHR45721:SF11">
    <property type="entry name" value="LAMIN DM0-RELATED"/>
    <property type="match status" value="1"/>
</dbReference>
<dbReference type="PROSITE" id="PS51842">
    <property type="entry name" value="IF_ROD_2"/>
    <property type="match status" value="1"/>
</dbReference>
<proteinExistence type="predicted"/>
<evidence type="ECO:0000256" key="5">
    <source>
        <dbReference type="SAM" id="Coils"/>
    </source>
</evidence>
<keyword evidence="2" id="KW-0403">Intermediate filament</keyword>
<dbReference type="OrthoDB" id="102442at2759"/>
<dbReference type="GO" id="GO:0007097">
    <property type="term" value="P:nuclear migration"/>
    <property type="evidence" value="ECO:0007669"/>
    <property type="project" value="TreeGrafter"/>
</dbReference>
<feature type="signal peptide" evidence="7">
    <location>
        <begin position="1"/>
        <end position="21"/>
    </location>
</feature>
<gene>
    <name evidence="10" type="ORF">EGR_02566</name>
</gene>
<protein>
    <submittedName>
        <fullName evidence="10">Lamin Dm0</fullName>
    </submittedName>
</protein>
<feature type="domain" description="LTD" evidence="8">
    <location>
        <begin position="561"/>
        <end position="686"/>
    </location>
</feature>
<dbReference type="GO" id="GO:0005200">
    <property type="term" value="F:structural constituent of cytoskeleton"/>
    <property type="evidence" value="ECO:0007669"/>
    <property type="project" value="TreeGrafter"/>
</dbReference>
<feature type="region of interest" description="Disordered" evidence="6">
    <location>
        <begin position="534"/>
        <end position="558"/>
    </location>
</feature>
<dbReference type="GO" id="GO:0051664">
    <property type="term" value="P:nuclear pore localization"/>
    <property type="evidence" value="ECO:0007669"/>
    <property type="project" value="TreeGrafter"/>
</dbReference>
<feature type="compositionally biased region" description="Basic and acidic residues" evidence="6">
    <location>
        <begin position="211"/>
        <end position="223"/>
    </location>
</feature>
<evidence type="ECO:0000256" key="1">
    <source>
        <dbReference type="ARBA" id="ARBA00004123"/>
    </source>
</evidence>
<dbReference type="PANTHER" id="PTHR45721">
    <property type="entry name" value="LAMIN DM0-RELATED"/>
    <property type="match status" value="1"/>
</dbReference>
<dbReference type="GeneID" id="36338281"/>
<feature type="coiled-coil region" evidence="5">
    <location>
        <begin position="392"/>
        <end position="479"/>
    </location>
</feature>
<evidence type="ECO:0000313" key="11">
    <source>
        <dbReference type="Proteomes" id="UP000019149"/>
    </source>
</evidence>
<dbReference type="PROSITE" id="PS51841">
    <property type="entry name" value="LTD"/>
    <property type="match status" value="1"/>
</dbReference>
<dbReference type="InterPro" id="IPR001322">
    <property type="entry name" value="Lamin_tail_dom"/>
</dbReference>
<feature type="chain" id="PRO_5004885782" evidence="7">
    <location>
        <begin position="22"/>
        <end position="707"/>
    </location>
</feature>
<dbReference type="InterPro" id="IPR036415">
    <property type="entry name" value="Lamin_tail_dom_sf"/>
</dbReference>
<dbReference type="OMA" id="VRIEHEN"/>
<dbReference type="AlphaFoldDB" id="W6V7L2"/>
<evidence type="ECO:0000256" key="6">
    <source>
        <dbReference type="SAM" id="MobiDB-lite"/>
    </source>
</evidence>
<feature type="compositionally biased region" description="Acidic residues" evidence="6">
    <location>
        <begin position="534"/>
        <end position="544"/>
    </location>
</feature>
<dbReference type="Gene3D" id="1.20.5.1160">
    <property type="entry name" value="Vasodilator-stimulated phosphoprotein"/>
    <property type="match status" value="2"/>
</dbReference>
<dbReference type="SMART" id="SM01391">
    <property type="entry name" value="Filament"/>
    <property type="match status" value="1"/>
</dbReference>
<keyword evidence="3 5" id="KW-0175">Coiled coil</keyword>
<evidence type="ECO:0000256" key="2">
    <source>
        <dbReference type="ARBA" id="ARBA00022754"/>
    </source>
</evidence>
<dbReference type="EMBL" id="APAU02000012">
    <property type="protein sequence ID" value="EUB62434.1"/>
    <property type="molecule type" value="Genomic_DNA"/>
</dbReference>
<evidence type="ECO:0000256" key="4">
    <source>
        <dbReference type="ARBA" id="ARBA00023242"/>
    </source>
</evidence>
<sequence length="707" mass="80991">MHSLGVFVFVVFRSAGGLVEAASGPLGQLGGPDMVWRFLRWIAGMAVRGGLVVLIRCRQSPTKQAVRGVVINWPKGVSMLISGLILVTMSARGKRGQQSSETTTTTTRRTTSVTVPSSTSSTDRRRQRSVSPLNISRNEEKEELAELNDRLASYIDYVRKLEMDKENLKRKIKTYSEERLSKHDDARNTYESEIASLRRLVDDLAKQKAAAEVEAEKHKDDAKTTQSKLSKRETEVRGLQRRVECLERDLSAYKQDHDRYEALKPDYDALEKRCTALRRDLDAETVLRNDLENKVAGLKEELNFKNCLLEEERSKAVERTITVESEIEDRKAAEYESKLYDQLQAYRDQTAEDLMAYKTEMEHTFEVSCNLQRSKQNAIMFRNYYTSKLTKLNQLRAANSDASKETDRLRDELLVVRKRSDELEHELAKKVAEVDLLKRRVDEVERMRRHERDDYEKRLALQREELACLQRELEIHFAEFADLMNTKVALDQEILMYRKMLEGEETRLNIPVGCVRETPFAAGAKRRRPVNVDYDEEEGEEEDEGIHSTGTSSLGGSVPRVTYRVATNSNGNIEFAPDQNEMGKCVKIINSSDEARFNIETNIGNWVLKQKADSYEVTFKFPRSLILQPGASCQVWNSDSGAANDPPKDLVMKNQSFKMGTNISFSLIGNDKEEQANCQITREYVRYPRFHSRAQSTQPPEEKCVLM</sequence>
<feature type="region of interest" description="Disordered" evidence="6">
    <location>
        <begin position="211"/>
        <end position="235"/>
    </location>
</feature>
<dbReference type="Pfam" id="PF00038">
    <property type="entry name" value="Filament"/>
    <property type="match status" value="1"/>
</dbReference>
<dbReference type="RefSeq" id="XP_024353630.1">
    <property type="nucleotide sequence ID" value="XM_024491815.1"/>
</dbReference>
<feature type="compositionally biased region" description="Low complexity" evidence="6">
    <location>
        <begin position="97"/>
        <end position="121"/>
    </location>
</feature>
<keyword evidence="4" id="KW-0539">Nucleus</keyword>
<feature type="domain" description="IF rod" evidence="9">
    <location>
        <begin position="140"/>
        <end position="508"/>
    </location>
</feature>
<evidence type="ECO:0000259" key="8">
    <source>
        <dbReference type="PROSITE" id="PS51841"/>
    </source>
</evidence>
<dbReference type="Gene3D" id="1.20.5.170">
    <property type="match status" value="1"/>
</dbReference>
<keyword evidence="7" id="KW-0732">Signal</keyword>
<evidence type="ECO:0000256" key="3">
    <source>
        <dbReference type="ARBA" id="ARBA00023054"/>
    </source>
</evidence>